<dbReference type="Pfam" id="PF04191">
    <property type="entry name" value="PEMT"/>
    <property type="match status" value="1"/>
</dbReference>
<evidence type="ECO:0000256" key="3">
    <source>
        <dbReference type="ARBA" id="ARBA00022989"/>
    </source>
</evidence>
<evidence type="ECO:0000256" key="2">
    <source>
        <dbReference type="ARBA" id="ARBA00022692"/>
    </source>
</evidence>
<dbReference type="PANTHER" id="PTHR12714">
    <property type="entry name" value="PROTEIN-S ISOPRENYLCYSTEINE O-METHYLTRANSFERASE"/>
    <property type="match status" value="1"/>
</dbReference>
<keyword evidence="4" id="KW-0472">Membrane</keyword>
<evidence type="ECO:0000256" key="1">
    <source>
        <dbReference type="ARBA" id="ARBA00004127"/>
    </source>
</evidence>
<dbReference type="PANTHER" id="PTHR12714:SF9">
    <property type="entry name" value="PROTEIN-S-ISOPRENYLCYSTEINE O-METHYLTRANSFERASE"/>
    <property type="match status" value="1"/>
</dbReference>
<keyword evidence="5" id="KW-0489">Methyltransferase</keyword>
<comment type="caution">
    <text evidence="5">The sequence shown here is derived from an EMBL/GenBank/DDBJ whole genome shotgun (WGS) entry which is preliminary data.</text>
</comment>
<accession>A0ABW4TPQ0</accession>
<proteinExistence type="predicted"/>
<dbReference type="InterPro" id="IPR007318">
    <property type="entry name" value="Phopholipid_MeTrfase"/>
</dbReference>
<dbReference type="EC" id="2.1.1.100" evidence="5"/>
<protein>
    <submittedName>
        <fullName evidence="5">Methyltransferase family protein</fullName>
        <ecNumber evidence="5">2.1.1.100</ecNumber>
        <ecNumber evidence="5">2.1.1.334</ecNumber>
    </submittedName>
</protein>
<reference evidence="6" key="1">
    <citation type="journal article" date="2019" name="Int. J. Syst. Evol. Microbiol.">
        <title>The Global Catalogue of Microorganisms (GCM) 10K type strain sequencing project: providing services to taxonomists for standard genome sequencing and annotation.</title>
        <authorList>
            <consortium name="The Broad Institute Genomics Platform"/>
            <consortium name="The Broad Institute Genome Sequencing Center for Infectious Disease"/>
            <person name="Wu L."/>
            <person name="Ma J."/>
        </authorList>
    </citation>
    <scope>NUCLEOTIDE SEQUENCE [LARGE SCALE GENOMIC DNA]</scope>
    <source>
        <strain evidence="6">CGMCC 1.12477</strain>
    </source>
</reference>
<evidence type="ECO:0000313" key="5">
    <source>
        <dbReference type="EMBL" id="MFD1947611.1"/>
    </source>
</evidence>
<gene>
    <name evidence="5" type="ORF">ACFSDE_12480</name>
</gene>
<dbReference type="RefSeq" id="WP_343918851.1">
    <property type="nucleotide sequence ID" value="NZ_BAAAJT010000002.1"/>
</dbReference>
<keyword evidence="2" id="KW-0812">Transmembrane</keyword>
<comment type="subcellular location">
    <subcellularLocation>
        <location evidence="1">Endomembrane system</location>
        <topology evidence="1">Multi-pass membrane protein</topology>
    </subcellularLocation>
</comment>
<dbReference type="EC" id="2.1.1.334" evidence="5"/>
<organism evidence="5 6">
    <name type="scientific">Nocardioides aestuarii</name>
    <dbReference type="NCBI Taxonomy" id="252231"/>
    <lineage>
        <taxon>Bacteria</taxon>
        <taxon>Bacillati</taxon>
        <taxon>Actinomycetota</taxon>
        <taxon>Actinomycetes</taxon>
        <taxon>Propionibacteriales</taxon>
        <taxon>Nocardioidaceae</taxon>
        <taxon>Nocardioides</taxon>
    </lineage>
</organism>
<evidence type="ECO:0000256" key="4">
    <source>
        <dbReference type="ARBA" id="ARBA00023136"/>
    </source>
</evidence>
<keyword evidence="5" id="KW-0808">Transferase</keyword>
<keyword evidence="6" id="KW-1185">Reference proteome</keyword>
<dbReference type="GO" id="GO:0004671">
    <property type="term" value="F:protein C-terminal S-isoprenylcysteine carboxyl O-methyltransferase activity"/>
    <property type="evidence" value="ECO:0007669"/>
    <property type="project" value="UniProtKB-EC"/>
</dbReference>
<sequence>MPVLPPPLLALAAGVGQRVLTGPTARPGPVRVVTSAALVAVSAALASSASHRFRVSGTTVEPFRPEQASALVTDGANGITRNPMYVGMAGMLVAHAVWRGSPVALLPAAAFVAFIDRVQISAEERALAQKFGDAYEDYLASVPRWIDARSVGR</sequence>
<evidence type="ECO:0000313" key="6">
    <source>
        <dbReference type="Proteomes" id="UP001597351"/>
    </source>
</evidence>
<dbReference type="Gene3D" id="1.20.120.1630">
    <property type="match status" value="1"/>
</dbReference>
<name>A0ABW4TPQ0_9ACTN</name>
<keyword evidence="3" id="KW-1133">Transmembrane helix</keyword>
<dbReference type="Proteomes" id="UP001597351">
    <property type="component" value="Unassembled WGS sequence"/>
</dbReference>
<dbReference type="EMBL" id="JBHUGD010000003">
    <property type="protein sequence ID" value="MFD1947611.1"/>
    <property type="molecule type" value="Genomic_DNA"/>
</dbReference>
<dbReference type="GO" id="GO:0032259">
    <property type="term" value="P:methylation"/>
    <property type="evidence" value="ECO:0007669"/>
    <property type="project" value="UniProtKB-KW"/>
</dbReference>